<dbReference type="PANTHER" id="PTHR10410">
    <property type="entry name" value="EUKARYOTIC TRANSLATION INITIATION FACTOR 3 -RELATED"/>
    <property type="match status" value="1"/>
</dbReference>
<sequence length="293" mass="33547">MLDFQSFEIPSNLPDSSETVQISSLALLKMLIHAKSGIPLEVMGLIQGEFIDEYTIKIVDVFAMPQAASGIAVEAMDHVFQIQMTELLEQTGRTENVIGWYHSHPGFGCWLSNVDMSTQSEFEKMSKRAIAVVIDPVQSVKGRVVIEAFRLTGNAFSLMGSEPRQITSNIGFYPKSTLVALLHGLQRQYYNFHITYKNTELEKRMLCNLNKKSWIDYLTVKEPDNGDIEELLSLTQNYIQMVEREKDLTDEELKVYRVGKVDYRKHILEHTEKIAEENTIYNMLLSLHSFILE</sequence>
<dbReference type="HOGENOM" id="CLU_052991_0_1_1"/>
<accession>S7XL05</accession>
<evidence type="ECO:0000256" key="5">
    <source>
        <dbReference type="ARBA" id="ARBA00022942"/>
    </source>
</evidence>
<dbReference type="GO" id="GO:0016559">
    <property type="term" value="P:peroxisome fission"/>
    <property type="evidence" value="ECO:0007669"/>
    <property type="project" value="EnsemblFungi"/>
</dbReference>
<dbReference type="Gene3D" id="3.40.140.10">
    <property type="entry name" value="Cytidine Deaminase, domain 2"/>
    <property type="match status" value="1"/>
</dbReference>
<feature type="domain" description="MPN" evidence="7">
    <location>
        <begin position="20"/>
        <end position="155"/>
    </location>
</feature>
<dbReference type="GO" id="GO:0043161">
    <property type="term" value="P:proteasome-mediated ubiquitin-dependent protein catabolic process"/>
    <property type="evidence" value="ECO:0007669"/>
    <property type="project" value="EnsemblFungi"/>
</dbReference>
<dbReference type="PROSITE" id="PS50249">
    <property type="entry name" value="MPN"/>
    <property type="match status" value="1"/>
</dbReference>
<dbReference type="InterPro" id="IPR056263">
    <property type="entry name" value="RPN11_C"/>
</dbReference>
<dbReference type="GO" id="GO:0016579">
    <property type="term" value="P:protein deubiquitination"/>
    <property type="evidence" value="ECO:0007669"/>
    <property type="project" value="EnsemblFungi"/>
</dbReference>
<evidence type="ECO:0000313" key="8">
    <source>
        <dbReference type="EMBL" id="EPR79709.1"/>
    </source>
</evidence>
<dbReference type="Proteomes" id="UP000014978">
    <property type="component" value="Unassembled WGS sequence"/>
</dbReference>
<dbReference type="Pfam" id="PF01398">
    <property type="entry name" value="JAB"/>
    <property type="match status" value="1"/>
</dbReference>
<evidence type="ECO:0000256" key="4">
    <source>
        <dbReference type="ARBA" id="ARBA00022833"/>
    </source>
</evidence>
<dbReference type="STRING" id="1358809.S7XL05"/>
<dbReference type="InParanoid" id="S7XL05"/>
<evidence type="ECO:0000256" key="3">
    <source>
        <dbReference type="ARBA" id="ARBA00022801"/>
    </source>
</evidence>
<keyword evidence="6" id="KW-0482">Metalloprotease</keyword>
<dbReference type="InterPro" id="IPR050242">
    <property type="entry name" value="JAMM_MPN+_peptidase_M67A"/>
</dbReference>
<dbReference type="GO" id="GO:0140492">
    <property type="term" value="F:metal-dependent deubiquitinase activity"/>
    <property type="evidence" value="ECO:0007669"/>
    <property type="project" value="EnsemblFungi"/>
</dbReference>
<proteinExistence type="predicted"/>
<keyword evidence="1" id="KW-0645">Protease</keyword>
<dbReference type="SUPFAM" id="SSF102712">
    <property type="entry name" value="JAB1/MPN domain"/>
    <property type="match status" value="1"/>
</dbReference>
<dbReference type="VEuPathDB" id="MicrosporidiaDB:SLOPH_21"/>
<dbReference type="GO" id="GO:1902906">
    <property type="term" value="P:proteasome storage granule assembly"/>
    <property type="evidence" value="ECO:0007669"/>
    <property type="project" value="EnsemblFungi"/>
</dbReference>
<dbReference type="OMA" id="KTGRHEM"/>
<dbReference type="InterPro" id="IPR000555">
    <property type="entry name" value="JAMM/MPN+_dom"/>
</dbReference>
<reference evidence="9" key="1">
    <citation type="journal article" date="2013" name="PLoS Genet.">
        <title>The genome of Spraguea lophii and the basis of host-microsporidian interactions.</title>
        <authorList>
            <person name="Campbell S.E."/>
            <person name="Williams T.A."/>
            <person name="Yousuf A."/>
            <person name="Soanes D.M."/>
            <person name="Paszkiewicz K.H."/>
            <person name="Williams B.A.P."/>
        </authorList>
    </citation>
    <scope>NUCLEOTIDE SEQUENCE [LARGE SCALE GENOMIC DNA]</scope>
    <source>
        <strain evidence="9">42_110</strain>
    </source>
</reference>
<dbReference type="GO" id="GO:0034515">
    <property type="term" value="C:proteasome storage granule"/>
    <property type="evidence" value="ECO:0007669"/>
    <property type="project" value="EnsemblFungi"/>
</dbReference>
<evidence type="ECO:0000256" key="6">
    <source>
        <dbReference type="ARBA" id="ARBA00023049"/>
    </source>
</evidence>
<comment type="caution">
    <text evidence="8">The sequence shown here is derived from an EMBL/GenBank/DDBJ whole genome shotgun (WGS) entry which is preliminary data.</text>
</comment>
<dbReference type="FunCoup" id="S7XL05">
    <property type="interactions" value="282"/>
</dbReference>
<keyword evidence="3" id="KW-0378">Hydrolase</keyword>
<name>S7XL05_SPRLO</name>
<dbReference type="GO" id="GO:0034399">
    <property type="term" value="C:nuclear periphery"/>
    <property type="evidence" value="ECO:0007669"/>
    <property type="project" value="EnsemblFungi"/>
</dbReference>
<evidence type="ECO:0000256" key="1">
    <source>
        <dbReference type="ARBA" id="ARBA00022670"/>
    </source>
</evidence>
<dbReference type="GO" id="GO:0032436">
    <property type="term" value="P:positive regulation of proteasomal ubiquitin-dependent protein catabolic process"/>
    <property type="evidence" value="ECO:0007669"/>
    <property type="project" value="EnsemblFungi"/>
</dbReference>
<dbReference type="AlphaFoldDB" id="S7XL05"/>
<dbReference type="GO" id="GO:0008541">
    <property type="term" value="C:proteasome regulatory particle, lid subcomplex"/>
    <property type="evidence" value="ECO:0007669"/>
    <property type="project" value="EnsemblFungi"/>
</dbReference>
<dbReference type="CDD" id="cd08069">
    <property type="entry name" value="MPN_RPN11_CSN5"/>
    <property type="match status" value="1"/>
</dbReference>
<dbReference type="EMBL" id="ATCN01000144">
    <property type="protein sequence ID" value="EPR79709.1"/>
    <property type="molecule type" value="Genomic_DNA"/>
</dbReference>
<dbReference type="GO" id="GO:0005829">
    <property type="term" value="C:cytosol"/>
    <property type="evidence" value="ECO:0007669"/>
    <property type="project" value="EnsemblFungi"/>
</dbReference>
<keyword evidence="5 8" id="KW-0647">Proteasome</keyword>
<evidence type="ECO:0000313" key="9">
    <source>
        <dbReference type="Proteomes" id="UP000014978"/>
    </source>
</evidence>
<dbReference type="InterPro" id="IPR037518">
    <property type="entry name" value="MPN"/>
</dbReference>
<dbReference type="GO" id="GO:0046872">
    <property type="term" value="F:metal ion binding"/>
    <property type="evidence" value="ECO:0007669"/>
    <property type="project" value="UniProtKB-KW"/>
</dbReference>
<dbReference type="Pfam" id="PF23594">
    <property type="entry name" value="RPN11_C"/>
    <property type="match status" value="1"/>
</dbReference>
<protein>
    <submittedName>
        <fullName evidence="8">26S proteasome regulatory subunit RPN11</fullName>
    </submittedName>
</protein>
<organism evidence="8 9">
    <name type="scientific">Spraguea lophii (strain 42_110)</name>
    <name type="common">Microsporidian parasite</name>
    <dbReference type="NCBI Taxonomy" id="1358809"/>
    <lineage>
        <taxon>Eukaryota</taxon>
        <taxon>Fungi</taxon>
        <taxon>Fungi incertae sedis</taxon>
        <taxon>Microsporidia</taxon>
        <taxon>Spragueidae</taxon>
        <taxon>Spraguea</taxon>
    </lineage>
</organism>
<dbReference type="GO" id="GO:0005739">
    <property type="term" value="C:mitochondrion"/>
    <property type="evidence" value="ECO:0007669"/>
    <property type="project" value="EnsemblFungi"/>
</dbReference>
<dbReference type="GO" id="GO:0043248">
    <property type="term" value="P:proteasome assembly"/>
    <property type="evidence" value="ECO:0007669"/>
    <property type="project" value="EnsemblFungi"/>
</dbReference>
<dbReference type="GO" id="GO:0000266">
    <property type="term" value="P:mitochondrial fission"/>
    <property type="evidence" value="ECO:0007669"/>
    <property type="project" value="EnsemblFungi"/>
</dbReference>
<evidence type="ECO:0000256" key="2">
    <source>
        <dbReference type="ARBA" id="ARBA00022723"/>
    </source>
</evidence>
<keyword evidence="2" id="KW-0479">Metal-binding</keyword>
<keyword evidence="4" id="KW-0862">Zinc</keyword>
<evidence type="ECO:0000259" key="7">
    <source>
        <dbReference type="PROSITE" id="PS50249"/>
    </source>
</evidence>
<gene>
    <name evidence="8" type="ORF">SLOPH_21</name>
</gene>
<keyword evidence="9" id="KW-1185">Reference proteome</keyword>
<dbReference type="FunFam" id="3.40.140.10:FF:000026">
    <property type="entry name" value="26S proteasome non-ATPase regulatory subunit 14"/>
    <property type="match status" value="1"/>
</dbReference>
<dbReference type="OrthoDB" id="605656at2759"/>
<dbReference type="SMART" id="SM00232">
    <property type="entry name" value="JAB_MPN"/>
    <property type="match status" value="1"/>
</dbReference>